<name>A0AAU9KF39_9CILI</name>
<dbReference type="AlphaFoldDB" id="A0AAU9KF39"/>
<feature type="signal peptide" evidence="2">
    <location>
        <begin position="1"/>
        <end position="28"/>
    </location>
</feature>
<keyword evidence="1" id="KW-1133">Transmembrane helix</keyword>
<evidence type="ECO:0000256" key="2">
    <source>
        <dbReference type="SAM" id="SignalP"/>
    </source>
</evidence>
<keyword evidence="1" id="KW-0472">Membrane</keyword>
<dbReference type="Proteomes" id="UP001162131">
    <property type="component" value="Unassembled WGS sequence"/>
</dbReference>
<proteinExistence type="predicted"/>
<feature type="chain" id="PRO_5043751034" description="Transmembrane protein" evidence="2">
    <location>
        <begin position="29"/>
        <end position="341"/>
    </location>
</feature>
<evidence type="ECO:0000313" key="3">
    <source>
        <dbReference type="EMBL" id="CAG9332560.1"/>
    </source>
</evidence>
<dbReference type="PROSITE" id="PS51257">
    <property type="entry name" value="PROKAR_LIPOPROTEIN"/>
    <property type="match status" value="1"/>
</dbReference>
<feature type="transmembrane region" description="Helical" evidence="1">
    <location>
        <begin position="305"/>
        <end position="326"/>
    </location>
</feature>
<evidence type="ECO:0000256" key="1">
    <source>
        <dbReference type="SAM" id="Phobius"/>
    </source>
</evidence>
<evidence type="ECO:0008006" key="5">
    <source>
        <dbReference type="Google" id="ProtNLM"/>
    </source>
</evidence>
<organism evidence="3 4">
    <name type="scientific">Blepharisma stoltei</name>
    <dbReference type="NCBI Taxonomy" id="1481888"/>
    <lineage>
        <taxon>Eukaryota</taxon>
        <taxon>Sar</taxon>
        <taxon>Alveolata</taxon>
        <taxon>Ciliophora</taxon>
        <taxon>Postciliodesmatophora</taxon>
        <taxon>Heterotrichea</taxon>
        <taxon>Heterotrichida</taxon>
        <taxon>Blepharismidae</taxon>
        <taxon>Blepharisma</taxon>
    </lineage>
</organism>
<feature type="transmembrane region" description="Helical" evidence="1">
    <location>
        <begin position="265"/>
        <end position="293"/>
    </location>
</feature>
<keyword evidence="2" id="KW-0732">Signal</keyword>
<sequence>MRHIKMTGKLVFLLSALLIIGNFGVSGCLDVPGQNNEESIFNSDSKLTAPPPIYPVNPSCGTSYAPLGIMAVIIFIILFFLPLWLVWDIYHEDPEDQKGNIMYVPPPLKSKADKKEPRDSGRAQIDILDDSVKFEEEPSKVIEPVAEAKYPELPVEKPRKKRERGKLIQLIESHLLFGMFFYRPSFTRVLRAFTLITVVMFEFMLEGAMLEAFENTDVGEVMDASDIMSNYKREYFAYMVLAIVIASPVEFYLSAALSTDRSNGICWVVSAIIFGFSVLIGSIAGIIVLSFQFCYEWSGYWCFNFLFGILIEIFIIQAAYMIIRFFKECIHSFIRRHRHRA</sequence>
<keyword evidence="4" id="KW-1185">Reference proteome</keyword>
<comment type="caution">
    <text evidence="3">The sequence shown here is derived from an EMBL/GenBank/DDBJ whole genome shotgun (WGS) entry which is preliminary data.</text>
</comment>
<feature type="transmembrane region" description="Helical" evidence="1">
    <location>
        <begin position="189"/>
        <end position="210"/>
    </location>
</feature>
<accession>A0AAU9KF39</accession>
<keyword evidence="1" id="KW-0812">Transmembrane</keyword>
<protein>
    <recommendedName>
        <fullName evidence="5">Transmembrane protein</fullName>
    </recommendedName>
</protein>
<reference evidence="3" key="1">
    <citation type="submission" date="2021-09" db="EMBL/GenBank/DDBJ databases">
        <authorList>
            <consortium name="AG Swart"/>
            <person name="Singh M."/>
            <person name="Singh A."/>
            <person name="Seah K."/>
            <person name="Emmerich C."/>
        </authorList>
    </citation>
    <scope>NUCLEOTIDE SEQUENCE</scope>
    <source>
        <strain evidence="3">ATCC30299</strain>
    </source>
</reference>
<gene>
    <name evidence="3" type="ORF">BSTOLATCC_MIC56005</name>
</gene>
<dbReference type="EMBL" id="CAJZBQ010000054">
    <property type="protein sequence ID" value="CAG9332560.1"/>
    <property type="molecule type" value="Genomic_DNA"/>
</dbReference>
<feature type="transmembrane region" description="Helical" evidence="1">
    <location>
        <begin position="64"/>
        <end position="87"/>
    </location>
</feature>
<evidence type="ECO:0000313" key="4">
    <source>
        <dbReference type="Proteomes" id="UP001162131"/>
    </source>
</evidence>
<feature type="transmembrane region" description="Helical" evidence="1">
    <location>
        <begin position="235"/>
        <end position="253"/>
    </location>
</feature>